<sequence length="111" mass="12240">MSGYAGQPKLELLAGIEAGIDSDTAMTVSDLLRTQEILSSERTGTVKTWYNVDSTTLYDVKVGKHYTANQRPCIAYTLTTKHNSKTESQQLNACMNHDGQWISIDLNSLAL</sequence>
<evidence type="ECO:0008006" key="2">
    <source>
        <dbReference type="Google" id="ProtNLM"/>
    </source>
</evidence>
<organism evidence="1">
    <name type="scientific">marine sediment metagenome</name>
    <dbReference type="NCBI Taxonomy" id="412755"/>
    <lineage>
        <taxon>unclassified sequences</taxon>
        <taxon>metagenomes</taxon>
        <taxon>ecological metagenomes</taxon>
    </lineage>
</organism>
<dbReference type="AlphaFoldDB" id="A0A0F9LC24"/>
<protein>
    <recommendedName>
        <fullName evidence="2">Surface antigen domain-containing protein</fullName>
    </recommendedName>
</protein>
<evidence type="ECO:0000313" key="1">
    <source>
        <dbReference type="EMBL" id="KKM61720.1"/>
    </source>
</evidence>
<proteinExistence type="predicted"/>
<gene>
    <name evidence="1" type="ORF">LCGC14_1528880</name>
</gene>
<accession>A0A0F9LC24</accession>
<name>A0A0F9LC24_9ZZZZ</name>
<comment type="caution">
    <text evidence="1">The sequence shown here is derived from an EMBL/GenBank/DDBJ whole genome shotgun (WGS) entry which is preliminary data.</text>
</comment>
<dbReference type="EMBL" id="LAZR01011429">
    <property type="protein sequence ID" value="KKM61720.1"/>
    <property type="molecule type" value="Genomic_DNA"/>
</dbReference>
<reference evidence="1" key="1">
    <citation type="journal article" date="2015" name="Nature">
        <title>Complex archaea that bridge the gap between prokaryotes and eukaryotes.</title>
        <authorList>
            <person name="Spang A."/>
            <person name="Saw J.H."/>
            <person name="Jorgensen S.L."/>
            <person name="Zaremba-Niedzwiedzka K."/>
            <person name="Martijn J."/>
            <person name="Lind A.E."/>
            <person name="van Eijk R."/>
            <person name="Schleper C."/>
            <person name="Guy L."/>
            <person name="Ettema T.J."/>
        </authorList>
    </citation>
    <scope>NUCLEOTIDE SEQUENCE</scope>
</reference>